<feature type="compositionally biased region" description="Low complexity" evidence="1">
    <location>
        <begin position="409"/>
        <end position="426"/>
    </location>
</feature>
<proteinExistence type="predicted"/>
<feature type="compositionally biased region" description="Low complexity" evidence="1">
    <location>
        <begin position="626"/>
        <end position="660"/>
    </location>
</feature>
<feature type="compositionally biased region" description="Polar residues" evidence="1">
    <location>
        <begin position="269"/>
        <end position="297"/>
    </location>
</feature>
<dbReference type="OMA" id="MEKSWIN"/>
<evidence type="ECO:0000313" key="3">
    <source>
        <dbReference type="EnsemblPlants" id="QL01p007909:mrna"/>
    </source>
</evidence>
<dbReference type="PANTHER" id="PTHR34418">
    <property type="entry name" value="NUCLEAR PORE COMPLEX PROTEIN NUP214 ISOFORM X1"/>
    <property type="match status" value="1"/>
</dbReference>
<feature type="compositionally biased region" description="Gly residues" evidence="1">
    <location>
        <begin position="699"/>
        <end position="713"/>
    </location>
</feature>
<feature type="transmembrane region" description="Helical" evidence="2">
    <location>
        <begin position="35"/>
        <end position="53"/>
    </location>
</feature>
<keyword evidence="2" id="KW-1133">Transmembrane helix</keyword>
<dbReference type="InParanoid" id="A0A7N2KLC5"/>
<dbReference type="InterPro" id="IPR044694">
    <property type="entry name" value="NUP214"/>
</dbReference>
<feature type="region of interest" description="Disordered" evidence="1">
    <location>
        <begin position="681"/>
        <end position="714"/>
    </location>
</feature>
<evidence type="ECO:0000256" key="2">
    <source>
        <dbReference type="SAM" id="Phobius"/>
    </source>
</evidence>
<dbReference type="GO" id="GO:0006405">
    <property type="term" value="P:RNA export from nucleus"/>
    <property type="evidence" value="ECO:0007669"/>
    <property type="project" value="InterPro"/>
</dbReference>
<feature type="region of interest" description="Disordered" evidence="1">
    <location>
        <begin position="238"/>
        <end position="310"/>
    </location>
</feature>
<keyword evidence="2" id="KW-0812">Transmembrane</keyword>
<dbReference type="EnsemblPlants" id="QL01p007909:mrna">
    <property type="protein sequence ID" value="QL01p007909:mrna"/>
    <property type="gene ID" value="QL01p007909"/>
</dbReference>
<reference evidence="3" key="2">
    <citation type="submission" date="2021-01" db="UniProtKB">
        <authorList>
            <consortium name="EnsemblPlants"/>
        </authorList>
    </citation>
    <scope>IDENTIFICATION</scope>
</reference>
<keyword evidence="4" id="KW-1185">Reference proteome</keyword>
<dbReference type="Gramene" id="QL01p007909:mrna">
    <property type="protein sequence ID" value="QL01p007909:mrna"/>
    <property type="gene ID" value="QL01p007909"/>
</dbReference>
<protein>
    <recommendedName>
        <fullName evidence="5">Nuclear pore complex protein</fullName>
    </recommendedName>
</protein>
<evidence type="ECO:0008006" key="5">
    <source>
        <dbReference type="Google" id="ProtNLM"/>
    </source>
</evidence>
<feature type="compositionally biased region" description="Polar residues" evidence="1">
    <location>
        <begin position="427"/>
        <end position="443"/>
    </location>
</feature>
<evidence type="ECO:0000313" key="4">
    <source>
        <dbReference type="Proteomes" id="UP000594261"/>
    </source>
</evidence>
<dbReference type="Proteomes" id="UP000594261">
    <property type="component" value="Chromosome 1"/>
</dbReference>
<organism evidence="3 4">
    <name type="scientific">Quercus lobata</name>
    <name type="common">Valley oak</name>
    <dbReference type="NCBI Taxonomy" id="97700"/>
    <lineage>
        <taxon>Eukaryota</taxon>
        <taxon>Viridiplantae</taxon>
        <taxon>Streptophyta</taxon>
        <taxon>Embryophyta</taxon>
        <taxon>Tracheophyta</taxon>
        <taxon>Spermatophyta</taxon>
        <taxon>Magnoliopsida</taxon>
        <taxon>eudicotyledons</taxon>
        <taxon>Gunneridae</taxon>
        <taxon>Pentapetalae</taxon>
        <taxon>rosids</taxon>
        <taxon>fabids</taxon>
        <taxon>Fagales</taxon>
        <taxon>Fagaceae</taxon>
        <taxon>Quercus</taxon>
    </lineage>
</organism>
<dbReference type="GO" id="GO:0017056">
    <property type="term" value="F:structural constituent of nuclear pore"/>
    <property type="evidence" value="ECO:0007669"/>
    <property type="project" value="InterPro"/>
</dbReference>
<reference evidence="3 4" key="1">
    <citation type="journal article" date="2016" name="G3 (Bethesda)">
        <title>First Draft Assembly and Annotation of the Genome of a California Endemic Oak Quercus lobata Nee (Fagaceae).</title>
        <authorList>
            <person name="Sork V.L."/>
            <person name="Fitz-Gibbon S.T."/>
            <person name="Puiu D."/>
            <person name="Crepeau M."/>
            <person name="Gugger P.F."/>
            <person name="Sherman R."/>
            <person name="Stevens K."/>
            <person name="Langley C.H."/>
            <person name="Pellegrini M."/>
            <person name="Salzberg S.L."/>
        </authorList>
    </citation>
    <scope>NUCLEOTIDE SEQUENCE [LARGE SCALE GENOMIC DNA]</scope>
    <source>
        <strain evidence="3 4">cv. SW786</strain>
    </source>
</reference>
<feature type="transmembrane region" description="Helical" evidence="2">
    <location>
        <begin position="12"/>
        <end position="29"/>
    </location>
</feature>
<feature type="transmembrane region" description="Helical" evidence="2">
    <location>
        <begin position="94"/>
        <end position="115"/>
    </location>
</feature>
<keyword evidence="2" id="KW-0472">Membrane</keyword>
<evidence type="ECO:0000256" key="1">
    <source>
        <dbReference type="SAM" id="MobiDB-lite"/>
    </source>
</evidence>
<feature type="compositionally biased region" description="Acidic residues" evidence="1">
    <location>
        <begin position="552"/>
        <end position="566"/>
    </location>
</feature>
<dbReference type="PANTHER" id="PTHR34418:SF3">
    <property type="entry name" value="NUCLEAR PORE COMPLEX PROTEIN NUP214"/>
    <property type="match status" value="1"/>
</dbReference>
<feature type="transmembrane region" description="Helical" evidence="2">
    <location>
        <begin position="65"/>
        <end position="82"/>
    </location>
</feature>
<dbReference type="AlphaFoldDB" id="A0A7N2KLC5"/>
<feature type="region of interest" description="Disordered" evidence="1">
    <location>
        <begin position="406"/>
        <end position="660"/>
    </location>
</feature>
<accession>A0A7N2KLC5</accession>
<sequence>MMTFLRDYDRLQSFAVILIYIQIGCTLIGSLGALYNGVLLINLGIALFALVAIESRNQKLSRTYAVLLCCALPLDVSWFILFTHDIWNISSEDYGIFVILSLKLALAMQIIGFTVRLSSSLLWIQIYRLGVSYVDTTGYREADYDLRNSFLSPATPAVVRQPSNSDYILGGSISDPAYYSSLFEGQENRCSHGSWAKFEPSKTTVKRIPLQEHHNASMDGSSFRVDQQHFNPHMLDVSATERPLVHTTPSTYSSQDKGIQDTSTKRTSKNPIQFTQENELPAPSSSKETTLTSTIGTTKDKASTTKGSLFESGENNDIPFSSTFDVSAVPTLSGKFQFNVPASTSEPGENVLVSSTSLVLSAPSSPMIKSMTAPQSSSATPTFLSPMPLSRPFTTSNAIADANLTVPTSSSSASPSLITSSSGSSSLQAPKTSVPLSTPISESPKTELQPPMAKSSLKTDKDASKQVSSLQSEPPKGEIESKLEPSVTTDPTIEISTSLTSGSQPSFSNLANPASNVTLNAQPAQPSTARVLFPTPLPTSGSTTGEKNESLDVAEAEEDEMEEEAPETSNTAELSLGSLGAFGIGSTPTATAPKSNPFGGPFGNASSSPMSSAFDMTVPSGQLFRPASFSFQSPQSSQPSQPTNSSAFSGGFSTGTTAQAPTQTAFGQPAQIGSGRQALGSVLGSFGQPRQIGTSLPGTGFGSPSGFGGGGFTGTSSPGGFSSAATGGGFAGISSTGGGFAGVASGVAGFASVASAGGSGGFSGGGFAGALSAGGGFSGAPAAGGGFASAPAAGGGFAGAPAAGGGFGAFNSEQGSGFSAFRGWRTGKPTELFTQIRK</sequence>
<dbReference type="EMBL" id="LRBV02000001">
    <property type="status" value="NOT_ANNOTATED_CDS"/>
    <property type="molecule type" value="Genomic_DNA"/>
</dbReference>
<feature type="compositionally biased region" description="Polar residues" evidence="1">
    <location>
        <begin position="247"/>
        <end position="262"/>
    </location>
</feature>
<feature type="compositionally biased region" description="Polar residues" evidence="1">
    <location>
        <begin position="486"/>
        <end position="528"/>
    </location>
</feature>
<name>A0A7N2KLC5_QUELO</name>